<dbReference type="Proteomes" id="UP000019763">
    <property type="component" value="Unassembled WGS sequence"/>
</dbReference>
<evidence type="ECO:0000313" key="3">
    <source>
        <dbReference type="Proteomes" id="UP000019763"/>
    </source>
</evidence>
<comment type="caution">
    <text evidence="2">The sequence shown here is derived from an EMBL/GenBank/DDBJ whole genome shotgun (WGS) entry which is preliminary data.</text>
</comment>
<dbReference type="EMBL" id="AFNH02001788">
    <property type="protein sequence ID" value="EZG42789.1"/>
    <property type="molecule type" value="Genomic_DNA"/>
</dbReference>
<evidence type="ECO:0000256" key="1">
    <source>
        <dbReference type="SAM" id="MobiDB-lite"/>
    </source>
</evidence>
<dbReference type="GeneID" id="22916661"/>
<feature type="region of interest" description="Disordered" evidence="1">
    <location>
        <begin position="49"/>
        <end position="75"/>
    </location>
</feature>
<feature type="non-terminal residue" evidence="2">
    <location>
        <position position="75"/>
    </location>
</feature>
<name>A0A023AVH3_GRENI</name>
<accession>A0A023AVH3</accession>
<keyword evidence="3" id="KW-1185">Reference proteome</keyword>
<dbReference type="VEuPathDB" id="CryptoDB:GNI_225150"/>
<sequence length="75" mass="8356">MKALPETGRQAVIRDLYDVKDAVSPLKMIIRLVPKPRDKALEDQTETVNAAKAISDTEAVEKPATKGRKRLRSEP</sequence>
<organism evidence="2 3">
    <name type="scientific">Gregarina niphandrodes</name>
    <name type="common">Septate eugregarine</name>
    <dbReference type="NCBI Taxonomy" id="110365"/>
    <lineage>
        <taxon>Eukaryota</taxon>
        <taxon>Sar</taxon>
        <taxon>Alveolata</taxon>
        <taxon>Apicomplexa</taxon>
        <taxon>Conoidasida</taxon>
        <taxon>Gregarinasina</taxon>
        <taxon>Eugregarinorida</taxon>
        <taxon>Gregarinidae</taxon>
        <taxon>Gregarina</taxon>
    </lineage>
</organism>
<dbReference type="RefSeq" id="XP_011133932.1">
    <property type="nucleotide sequence ID" value="XM_011135630.1"/>
</dbReference>
<reference evidence="2" key="1">
    <citation type="submission" date="2013-12" db="EMBL/GenBank/DDBJ databases">
        <authorList>
            <person name="Omoto C.K."/>
            <person name="Sibley D."/>
            <person name="Venepally P."/>
            <person name="Hadjithomas M."/>
            <person name="Karamycheva S."/>
            <person name="Brunk B."/>
            <person name="Roos D."/>
            <person name="Caler E."/>
            <person name="Lorenzi H."/>
        </authorList>
    </citation>
    <scope>NUCLEOTIDE SEQUENCE</scope>
</reference>
<feature type="compositionally biased region" description="Basic residues" evidence="1">
    <location>
        <begin position="65"/>
        <end position="75"/>
    </location>
</feature>
<evidence type="ECO:0000313" key="2">
    <source>
        <dbReference type="EMBL" id="EZG42789.1"/>
    </source>
</evidence>
<protein>
    <submittedName>
        <fullName evidence="2">Uncharacterized protein</fullName>
    </submittedName>
</protein>
<gene>
    <name evidence="2" type="ORF">GNI_225150</name>
</gene>
<proteinExistence type="predicted"/>
<dbReference type="AlphaFoldDB" id="A0A023AVH3"/>